<evidence type="ECO:0000313" key="2">
    <source>
        <dbReference type="Proteomes" id="UP000533598"/>
    </source>
</evidence>
<organism evidence="1 2">
    <name type="scientific">Crossiella cryophila</name>
    <dbReference type="NCBI Taxonomy" id="43355"/>
    <lineage>
        <taxon>Bacteria</taxon>
        <taxon>Bacillati</taxon>
        <taxon>Actinomycetota</taxon>
        <taxon>Actinomycetes</taxon>
        <taxon>Pseudonocardiales</taxon>
        <taxon>Pseudonocardiaceae</taxon>
        <taxon>Crossiella</taxon>
    </lineage>
</organism>
<gene>
    <name evidence="1" type="ORF">HNR67_002425</name>
</gene>
<reference evidence="1 2" key="1">
    <citation type="submission" date="2020-08" db="EMBL/GenBank/DDBJ databases">
        <title>Sequencing the genomes of 1000 actinobacteria strains.</title>
        <authorList>
            <person name="Klenk H.-P."/>
        </authorList>
    </citation>
    <scope>NUCLEOTIDE SEQUENCE [LARGE SCALE GENOMIC DNA]</scope>
    <source>
        <strain evidence="1 2">DSM 44230</strain>
    </source>
</reference>
<accession>A0A7W7C8C3</accession>
<sequence length="82" mass="8689">MTALRFLVAAGWSGTPLGDVRDPDALLYVRRLGAIADAVLVLGPEEAEAKRMIDGRVTWHISGSVAEVVDAVLELPHLLVAG</sequence>
<keyword evidence="2" id="KW-1185">Reference proteome</keyword>
<evidence type="ECO:0000313" key="1">
    <source>
        <dbReference type="EMBL" id="MBB4676307.1"/>
    </source>
</evidence>
<dbReference type="Proteomes" id="UP000533598">
    <property type="component" value="Unassembled WGS sequence"/>
</dbReference>
<dbReference type="RefSeq" id="WP_185002150.1">
    <property type="nucleotide sequence ID" value="NZ_BAAAUI010000029.1"/>
</dbReference>
<proteinExistence type="predicted"/>
<name>A0A7W7C8C3_9PSEU</name>
<comment type="caution">
    <text evidence="1">The sequence shown here is derived from an EMBL/GenBank/DDBJ whole genome shotgun (WGS) entry which is preliminary data.</text>
</comment>
<dbReference type="AlphaFoldDB" id="A0A7W7C8C3"/>
<dbReference type="EMBL" id="JACHMH010000001">
    <property type="protein sequence ID" value="MBB4676307.1"/>
    <property type="molecule type" value="Genomic_DNA"/>
</dbReference>
<protein>
    <submittedName>
        <fullName evidence="1">Uncharacterized protein</fullName>
    </submittedName>
</protein>